<accession>A0A7W1T8T9</accession>
<evidence type="ECO:0000313" key="2">
    <source>
        <dbReference type="Proteomes" id="UP000548787"/>
    </source>
</evidence>
<evidence type="ECO:0000313" key="1">
    <source>
        <dbReference type="EMBL" id="MBA3927535.1"/>
    </source>
</evidence>
<dbReference type="EMBL" id="JABJVM010000020">
    <property type="protein sequence ID" value="MBA3927535.1"/>
    <property type="molecule type" value="Genomic_DNA"/>
</dbReference>
<dbReference type="Pfam" id="PF26421">
    <property type="entry name" value="Avidin_like"/>
    <property type="match status" value="1"/>
</dbReference>
<name>A0A7W1T8T9_9LIST</name>
<dbReference type="Proteomes" id="UP000548787">
    <property type="component" value="Unassembled WGS sequence"/>
</dbReference>
<protein>
    <submittedName>
        <fullName evidence="1">N-acetylglutamate synthase</fullName>
    </submittedName>
</protein>
<dbReference type="InterPro" id="IPR058595">
    <property type="entry name" value="Avidin-like"/>
</dbReference>
<dbReference type="AlphaFoldDB" id="A0A7W1T8T9"/>
<organism evidence="1 2">
    <name type="scientific">Listeria rustica</name>
    <dbReference type="NCBI Taxonomy" id="2713503"/>
    <lineage>
        <taxon>Bacteria</taxon>
        <taxon>Bacillati</taxon>
        <taxon>Bacillota</taxon>
        <taxon>Bacilli</taxon>
        <taxon>Bacillales</taxon>
        <taxon>Listeriaceae</taxon>
        <taxon>Listeria</taxon>
    </lineage>
</organism>
<sequence length="112" mass="12659">MVNYQGKKFTVVENSGNGEVSEKTVFHYFQDGDVISGTYEGGEIERGTLIGVVHKDGSIDFRYNHVSVHKKIRSGTCHSTPEFLPDGKLRMHEKWQWNGLERDSGTSIVEEI</sequence>
<proteinExistence type="predicted"/>
<comment type="caution">
    <text evidence="1">The sequence shown here is derived from an EMBL/GenBank/DDBJ whole genome shotgun (WGS) entry which is preliminary data.</text>
</comment>
<keyword evidence="2" id="KW-1185">Reference proteome</keyword>
<reference evidence="1 2" key="2">
    <citation type="submission" date="2020-08" db="EMBL/GenBank/DDBJ databases">
        <title>Listeria ohnekaius sp. nov. and Listeria portnoyii sp. nov. isolated from non-agricultural and natural environments.</title>
        <authorList>
            <person name="Weller D."/>
            <person name="Belias A.M."/>
            <person name="Liao J."/>
            <person name="Guo S."/>
            <person name="Orsi R.H."/>
            <person name="Wiedmann M."/>
        </authorList>
    </citation>
    <scope>NUCLEOTIDE SEQUENCE [LARGE SCALE GENOMIC DNA]</scope>
    <source>
        <strain evidence="1 2">FSL W9-0585</strain>
    </source>
</reference>
<gene>
    <name evidence="1" type="ORF">HPK16_14445</name>
</gene>
<reference evidence="1 2" key="1">
    <citation type="submission" date="2020-05" db="EMBL/GenBank/DDBJ databases">
        <authorList>
            <person name="Carlin C.R."/>
        </authorList>
    </citation>
    <scope>NUCLEOTIDE SEQUENCE [LARGE SCALE GENOMIC DNA]</scope>
    <source>
        <strain evidence="1 2">FSL W9-0585</strain>
    </source>
</reference>